<dbReference type="GO" id="GO:0051537">
    <property type="term" value="F:2 iron, 2 sulfur cluster binding"/>
    <property type="evidence" value="ECO:0007669"/>
    <property type="project" value="UniProtKB-KW"/>
</dbReference>
<gene>
    <name evidence="6" type="primary">bphA3</name>
    <name evidence="6" type="ORF">C1752_02215</name>
</gene>
<dbReference type="AlphaFoldDB" id="A0A2W1JJE2"/>
<keyword evidence="6" id="KW-0560">Oxidoreductase</keyword>
<protein>
    <submittedName>
        <fullName evidence="6">Biphenyl dioxygenase ferredoxin subunit</fullName>
    </submittedName>
</protein>
<keyword evidence="4" id="KW-0411">Iron-sulfur</keyword>
<dbReference type="GO" id="GO:0004497">
    <property type="term" value="F:monooxygenase activity"/>
    <property type="evidence" value="ECO:0007669"/>
    <property type="project" value="UniProtKB-ARBA"/>
</dbReference>
<evidence type="ECO:0000256" key="3">
    <source>
        <dbReference type="ARBA" id="ARBA00023004"/>
    </source>
</evidence>
<reference evidence="6 7" key="1">
    <citation type="journal article" date="2018" name="Sci. Rep.">
        <title>A novel species of the marine cyanobacterium Acaryochloris with a unique pigment content and lifestyle.</title>
        <authorList>
            <person name="Partensky F."/>
            <person name="Six C."/>
            <person name="Ratin M."/>
            <person name="Garczarek L."/>
            <person name="Vaulot D."/>
            <person name="Probert I."/>
            <person name="Calteau A."/>
            <person name="Gourvil P."/>
            <person name="Marie D."/>
            <person name="Grebert T."/>
            <person name="Bouchier C."/>
            <person name="Le Panse S."/>
            <person name="Gachenot M."/>
            <person name="Rodriguez F."/>
            <person name="Garrido J.L."/>
        </authorList>
    </citation>
    <scope>NUCLEOTIDE SEQUENCE [LARGE SCALE GENOMIC DNA]</scope>
    <source>
        <strain evidence="6 7">RCC1774</strain>
    </source>
</reference>
<proteinExistence type="predicted"/>
<evidence type="ECO:0000256" key="2">
    <source>
        <dbReference type="ARBA" id="ARBA00022723"/>
    </source>
</evidence>
<dbReference type="GO" id="GO:0046872">
    <property type="term" value="F:metal ion binding"/>
    <property type="evidence" value="ECO:0007669"/>
    <property type="project" value="UniProtKB-KW"/>
</dbReference>
<name>A0A2W1JJE2_9CYAN</name>
<sequence>MSWEKAVSQNELAQEGARQVVKISQKKVVLLNHQGEIYAVENSCPHIKAPMSKGKVVDGTIVCPFHRSVFDLKTGAVQDWCPFPPGVGKLFGKIKSETALAVFPTRIEDGSVWVDIGT</sequence>
<organism evidence="6 7">
    <name type="scientific">Acaryochloris thomasi RCC1774</name>
    <dbReference type="NCBI Taxonomy" id="1764569"/>
    <lineage>
        <taxon>Bacteria</taxon>
        <taxon>Bacillati</taxon>
        <taxon>Cyanobacteriota</taxon>
        <taxon>Cyanophyceae</taxon>
        <taxon>Acaryochloridales</taxon>
        <taxon>Acaryochloridaceae</taxon>
        <taxon>Acaryochloris</taxon>
        <taxon>Acaryochloris thomasi</taxon>
    </lineage>
</organism>
<dbReference type="OrthoDB" id="9795104at2"/>
<keyword evidence="3" id="KW-0408">Iron</keyword>
<feature type="domain" description="Rieske" evidence="5">
    <location>
        <begin position="4"/>
        <end position="114"/>
    </location>
</feature>
<keyword evidence="6" id="KW-0223">Dioxygenase</keyword>
<accession>A0A2W1JJE2</accession>
<dbReference type="PROSITE" id="PS51296">
    <property type="entry name" value="RIESKE"/>
    <property type="match status" value="1"/>
</dbReference>
<dbReference type="PANTHER" id="PTHR21496">
    <property type="entry name" value="FERREDOXIN-RELATED"/>
    <property type="match status" value="1"/>
</dbReference>
<dbReference type="EMBL" id="PQWO01000006">
    <property type="protein sequence ID" value="PZD73356.1"/>
    <property type="molecule type" value="Genomic_DNA"/>
</dbReference>
<dbReference type="InterPro" id="IPR036922">
    <property type="entry name" value="Rieske_2Fe-2S_sf"/>
</dbReference>
<evidence type="ECO:0000313" key="6">
    <source>
        <dbReference type="EMBL" id="PZD73356.1"/>
    </source>
</evidence>
<dbReference type="GO" id="GO:0016705">
    <property type="term" value="F:oxidoreductase activity, acting on paired donors, with incorporation or reduction of molecular oxygen"/>
    <property type="evidence" value="ECO:0007669"/>
    <property type="project" value="UniProtKB-ARBA"/>
</dbReference>
<evidence type="ECO:0000259" key="5">
    <source>
        <dbReference type="PROSITE" id="PS51296"/>
    </source>
</evidence>
<evidence type="ECO:0000256" key="1">
    <source>
        <dbReference type="ARBA" id="ARBA00022714"/>
    </source>
</evidence>
<keyword evidence="7" id="KW-1185">Reference proteome</keyword>
<dbReference type="Gene3D" id="2.102.10.10">
    <property type="entry name" value="Rieske [2Fe-2S] iron-sulphur domain"/>
    <property type="match status" value="1"/>
</dbReference>
<evidence type="ECO:0000313" key="7">
    <source>
        <dbReference type="Proteomes" id="UP000248857"/>
    </source>
</evidence>
<dbReference type="GO" id="GO:0051213">
    <property type="term" value="F:dioxygenase activity"/>
    <property type="evidence" value="ECO:0007669"/>
    <property type="project" value="UniProtKB-KW"/>
</dbReference>
<dbReference type="SUPFAM" id="SSF50022">
    <property type="entry name" value="ISP domain"/>
    <property type="match status" value="1"/>
</dbReference>
<dbReference type="RefSeq" id="WP_110986186.1">
    <property type="nucleotide sequence ID" value="NZ_CAWNWM010000006.1"/>
</dbReference>
<dbReference type="Pfam" id="PF00355">
    <property type="entry name" value="Rieske"/>
    <property type="match status" value="1"/>
</dbReference>
<dbReference type="PANTHER" id="PTHR21496:SF23">
    <property type="entry name" value="3-PHENYLPROPIONATE_CINNAMIC ACID DIOXYGENASE FERREDOXIN SUBUNIT"/>
    <property type="match status" value="1"/>
</dbReference>
<evidence type="ECO:0000256" key="4">
    <source>
        <dbReference type="ARBA" id="ARBA00023014"/>
    </source>
</evidence>
<keyword evidence="1" id="KW-0001">2Fe-2S</keyword>
<comment type="caution">
    <text evidence="6">The sequence shown here is derived from an EMBL/GenBank/DDBJ whole genome shotgun (WGS) entry which is preliminary data.</text>
</comment>
<keyword evidence="2" id="KW-0479">Metal-binding</keyword>
<dbReference type="CDD" id="cd03467">
    <property type="entry name" value="Rieske"/>
    <property type="match status" value="1"/>
</dbReference>
<dbReference type="Proteomes" id="UP000248857">
    <property type="component" value="Unassembled WGS sequence"/>
</dbReference>
<dbReference type="InterPro" id="IPR017941">
    <property type="entry name" value="Rieske_2Fe-2S"/>
</dbReference>